<dbReference type="EC" id="4.1.1.79" evidence="4"/>
<dbReference type="CDD" id="cd03372">
    <property type="entry name" value="TPP_ComE"/>
    <property type="match status" value="1"/>
</dbReference>
<keyword evidence="2" id="KW-0210">Decarboxylase</keyword>
<evidence type="ECO:0000259" key="6">
    <source>
        <dbReference type="Pfam" id="PF02775"/>
    </source>
</evidence>
<dbReference type="InterPro" id="IPR011766">
    <property type="entry name" value="TPP_enzyme_TPP-bd"/>
</dbReference>
<evidence type="ECO:0000313" key="8">
    <source>
        <dbReference type="Proteomes" id="UP001143747"/>
    </source>
</evidence>
<keyword evidence="8" id="KW-1185">Reference proteome</keyword>
<evidence type="ECO:0000256" key="5">
    <source>
        <dbReference type="ARBA" id="ARBA00048551"/>
    </source>
</evidence>
<sequence>MHEESALRYAASAGVDTVVSLPCDRTQGLYCMIQDNFRHITVMREEDGVGLCAGLFLAGNRPMMHIQSSGLGTMLNAIMTLPVPYELPLPILASWRGIHRERVEVQMPFNIRIPDLLDALDIVYTVVHEAGDLDRIEGAIADAFEHHRPHIILISPKVWEGIGGTSGTPPALDYPPRNREINLAYERTITTPLWQRADAIAAVAPLLTSELAVSNLGIPGNELYAARDRPENFYMMGSYTQATPIGLGLALGQDRDVVVFDGDGSLLGTAILPVVAAEAPKNLTIIALDNGSFGSTGNQPTHAYATADLELIARGAGFTRTCKVQDEESIRAAYRSHGPGPHFIHAVIAPGNTRAPGIPFRAREIRDRFMGAVWSPAMKQTLFG</sequence>
<gene>
    <name evidence="7" type="primary">comE</name>
    <name evidence="7" type="ORF">L0665_07000</name>
</gene>
<dbReference type="Proteomes" id="UP001143747">
    <property type="component" value="Unassembled WGS sequence"/>
</dbReference>
<evidence type="ECO:0000256" key="3">
    <source>
        <dbReference type="ARBA" id="ARBA00023239"/>
    </source>
</evidence>
<dbReference type="GO" id="GO:0050545">
    <property type="term" value="F:sulfopyruvate decarboxylase activity"/>
    <property type="evidence" value="ECO:0007669"/>
    <property type="project" value="UniProtKB-EC"/>
</dbReference>
<dbReference type="PANTHER" id="PTHR42818">
    <property type="entry name" value="SULFOPYRUVATE DECARBOXYLASE SUBUNIT ALPHA"/>
    <property type="match status" value="1"/>
</dbReference>
<dbReference type="InterPro" id="IPR051818">
    <property type="entry name" value="TPP_dependent_decarboxylase"/>
</dbReference>
<dbReference type="EMBL" id="JAKELO010000002">
    <property type="protein sequence ID" value="MDE4908357.1"/>
    <property type="molecule type" value="Genomic_DNA"/>
</dbReference>
<dbReference type="GO" id="GO:0019295">
    <property type="term" value="P:coenzyme M biosynthetic process"/>
    <property type="evidence" value="ECO:0007669"/>
    <property type="project" value="UniProtKB-KW"/>
</dbReference>
<dbReference type="NCBIfam" id="TIGR03845">
    <property type="entry name" value="sulfopyru_alph"/>
    <property type="match status" value="1"/>
</dbReference>
<comment type="catalytic activity">
    <reaction evidence="5">
        <text>3-sulfopyruvate + H(+) = sulfoacetaldehyde + CO2</text>
        <dbReference type="Rhea" id="RHEA:20948"/>
        <dbReference type="ChEBI" id="CHEBI:15378"/>
        <dbReference type="ChEBI" id="CHEBI:16526"/>
        <dbReference type="ChEBI" id="CHEBI:57940"/>
        <dbReference type="ChEBI" id="CHEBI:58246"/>
        <dbReference type="EC" id="4.1.1.79"/>
    </reaction>
</comment>
<dbReference type="CDD" id="cd07035">
    <property type="entry name" value="TPP_PYR_POX_like"/>
    <property type="match status" value="1"/>
</dbReference>
<dbReference type="InterPro" id="IPR029061">
    <property type="entry name" value="THDP-binding"/>
</dbReference>
<dbReference type="PANTHER" id="PTHR42818:SF1">
    <property type="entry name" value="SULFOPYRUVATE DECARBOXYLASE"/>
    <property type="match status" value="1"/>
</dbReference>
<dbReference type="InterPro" id="IPR022502">
    <property type="entry name" value="Sulfopyruvate_deCO2ase_alpha"/>
</dbReference>
<dbReference type="InterPro" id="IPR022494">
    <property type="entry name" value="Sulfopyruvate_deCO2ase_bsu"/>
</dbReference>
<evidence type="ECO:0000256" key="1">
    <source>
        <dbReference type="ARBA" id="ARBA00022545"/>
    </source>
</evidence>
<dbReference type="SUPFAM" id="SSF52518">
    <property type="entry name" value="Thiamin diphosphate-binding fold (THDP-binding)"/>
    <property type="match status" value="2"/>
</dbReference>
<protein>
    <recommendedName>
        <fullName evidence="4">sulfopyruvate decarboxylase</fullName>
        <ecNumber evidence="4">4.1.1.79</ecNumber>
    </recommendedName>
</protein>
<dbReference type="RefSeq" id="WP_274924988.1">
    <property type="nucleotide sequence ID" value="NZ_JAKELO010000002.1"/>
</dbReference>
<evidence type="ECO:0000256" key="2">
    <source>
        <dbReference type="ARBA" id="ARBA00022793"/>
    </source>
</evidence>
<keyword evidence="1" id="KW-0174">Coenzyme M biosynthesis</keyword>
<accession>A0A9Q4KT71</accession>
<dbReference type="AlphaFoldDB" id="A0A9Q4KT71"/>
<reference evidence="7" key="1">
    <citation type="submission" date="2022-01" db="EMBL/GenBank/DDBJ databases">
        <title>Draft genome of Methanogenium marinum DSM 15558.</title>
        <authorList>
            <person name="Chen S.-C."/>
            <person name="You Y.-T."/>
        </authorList>
    </citation>
    <scope>NUCLEOTIDE SEQUENCE</scope>
    <source>
        <strain evidence="7">DSM 15558</strain>
    </source>
</reference>
<proteinExistence type="predicted"/>
<organism evidence="7 8">
    <name type="scientific">Methanogenium marinum</name>
    <dbReference type="NCBI Taxonomy" id="348610"/>
    <lineage>
        <taxon>Archaea</taxon>
        <taxon>Methanobacteriati</taxon>
        <taxon>Methanobacteriota</taxon>
        <taxon>Stenosarchaea group</taxon>
        <taxon>Methanomicrobia</taxon>
        <taxon>Methanomicrobiales</taxon>
        <taxon>Methanomicrobiaceae</taxon>
        <taxon>Methanogenium</taxon>
    </lineage>
</organism>
<name>A0A9Q4KT71_9EURY</name>
<dbReference type="Pfam" id="PF02775">
    <property type="entry name" value="TPP_enzyme_C"/>
    <property type="match status" value="1"/>
</dbReference>
<evidence type="ECO:0000256" key="4">
    <source>
        <dbReference type="ARBA" id="ARBA00038875"/>
    </source>
</evidence>
<evidence type="ECO:0000313" key="7">
    <source>
        <dbReference type="EMBL" id="MDE4908357.1"/>
    </source>
</evidence>
<dbReference type="GO" id="GO:0030976">
    <property type="term" value="F:thiamine pyrophosphate binding"/>
    <property type="evidence" value="ECO:0007669"/>
    <property type="project" value="InterPro"/>
</dbReference>
<dbReference type="NCBIfam" id="TIGR03846">
    <property type="entry name" value="sulfopy_beta"/>
    <property type="match status" value="1"/>
</dbReference>
<comment type="caution">
    <text evidence="7">The sequence shown here is derived from an EMBL/GenBank/DDBJ whole genome shotgun (WGS) entry which is preliminary data.</text>
</comment>
<feature type="domain" description="Thiamine pyrophosphate enzyme TPP-binding" evidence="6">
    <location>
        <begin position="230"/>
        <end position="345"/>
    </location>
</feature>
<keyword evidence="3 7" id="KW-0456">Lyase</keyword>
<dbReference type="Gene3D" id="3.40.50.970">
    <property type="match status" value="2"/>
</dbReference>